<dbReference type="EMBL" id="VOQF01000005">
    <property type="protein sequence ID" value="TXC91148.1"/>
    <property type="molecule type" value="Genomic_DNA"/>
</dbReference>
<evidence type="ECO:0000259" key="12">
    <source>
        <dbReference type="Pfam" id="PF00768"/>
    </source>
</evidence>
<dbReference type="GO" id="GO:0009002">
    <property type="term" value="F:serine-type D-Ala-D-Ala carboxypeptidase activity"/>
    <property type="evidence" value="ECO:0007669"/>
    <property type="project" value="InterPro"/>
</dbReference>
<dbReference type="InterPro" id="IPR018044">
    <property type="entry name" value="Peptidase_S11"/>
</dbReference>
<comment type="caution">
    <text evidence="13">The sequence shown here is derived from an EMBL/GenBank/DDBJ whole genome shotgun (WGS) entry which is preliminary data.</text>
</comment>
<dbReference type="RefSeq" id="WP_146947958.1">
    <property type="nucleotide sequence ID" value="NZ_VOQF01000005.1"/>
</dbReference>
<feature type="domain" description="Peptidase S11 D-alanyl-D-alanine carboxypeptidase A N-terminal" evidence="12">
    <location>
        <begin position="32"/>
        <end position="255"/>
    </location>
</feature>
<evidence type="ECO:0000256" key="9">
    <source>
        <dbReference type="RuleBase" id="RU004016"/>
    </source>
</evidence>
<keyword evidence="6" id="KW-0961">Cell wall biogenesis/degradation</keyword>
<evidence type="ECO:0000256" key="10">
    <source>
        <dbReference type="SAM" id="Phobius"/>
    </source>
</evidence>
<dbReference type="GO" id="GO:0006508">
    <property type="term" value="P:proteolysis"/>
    <property type="evidence" value="ECO:0007669"/>
    <property type="project" value="InterPro"/>
</dbReference>
<dbReference type="Pfam" id="PF00768">
    <property type="entry name" value="Peptidase_S11"/>
    <property type="match status" value="1"/>
</dbReference>
<keyword evidence="4" id="KW-0133">Cell shape</keyword>
<evidence type="ECO:0000256" key="7">
    <source>
        <dbReference type="PIRSR" id="PIRSR618044-1"/>
    </source>
</evidence>
<evidence type="ECO:0000256" key="8">
    <source>
        <dbReference type="PIRSR" id="PIRSR618044-2"/>
    </source>
</evidence>
<proteinExistence type="inferred from homology"/>
<dbReference type="PRINTS" id="PR00725">
    <property type="entry name" value="DADACBPTASE1"/>
</dbReference>
<keyword evidence="10" id="KW-0812">Transmembrane</keyword>
<gene>
    <name evidence="13" type="ORF">FS935_09620</name>
</gene>
<organism evidence="13 14">
    <name type="scientific">Metabacillus litoralis</name>
    <dbReference type="NCBI Taxonomy" id="152268"/>
    <lineage>
        <taxon>Bacteria</taxon>
        <taxon>Bacillati</taxon>
        <taxon>Bacillota</taxon>
        <taxon>Bacilli</taxon>
        <taxon>Bacillales</taxon>
        <taxon>Bacillaceae</taxon>
        <taxon>Metabacillus</taxon>
    </lineage>
</organism>
<dbReference type="GO" id="GO:0009252">
    <property type="term" value="P:peptidoglycan biosynthetic process"/>
    <property type="evidence" value="ECO:0007669"/>
    <property type="project" value="UniProtKB-KW"/>
</dbReference>
<evidence type="ECO:0000256" key="5">
    <source>
        <dbReference type="ARBA" id="ARBA00022984"/>
    </source>
</evidence>
<evidence type="ECO:0000256" key="4">
    <source>
        <dbReference type="ARBA" id="ARBA00022960"/>
    </source>
</evidence>
<feature type="binding site" evidence="8">
    <location>
        <position position="225"/>
    </location>
    <ligand>
        <name>substrate</name>
    </ligand>
</feature>
<dbReference type="GO" id="GO:0008360">
    <property type="term" value="P:regulation of cell shape"/>
    <property type="evidence" value="ECO:0007669"/>
    <property type="project" value="UniProtKB-KW"/>
</dbReference>
<evidence type="ECO:0000313" key="13">
    <source>
        <dbReference type="EMBL" id="TXC91148.1"/>
    </source>
</evidence>
<evidence type="ECO:0000256" key="11">
    <source>
        <dbReference type="SAM" id="SignalP"/>
    </source>
</evidence>
<feature type="active site" description="Acyl-ester intermediate" evidence="7">
    <location>
        <position position="62"/>
    </location>
</feature>
<dbReference type="OrthoDB" id="9791132at2"/>
<feature type="transmembrane region" description="Helical" evidence="10">
    <location>
        <begin position="369"/>
        <end position="389"/>
    </location>
</feature>
<evidence type="ECO:0000256" key="6">
    <source>
        <dbReference type="ARBA" id="ARBA00023316"/>
    </source>
</evidence>
<dbReference type="Gene3D" id="3.40.710.10">
    <property type="entry name" value="DD-peptidase/beta-lactamase superfamily"/>
    <property type="match status" value="1"/>
</dbReference>
<evidence type="ECO:0000256" key="1">
    <source>
        <dbReference type="ARBA" id="ARBA00007164"/>
    </source>
</evidence>
<keyword evidence="3" id="KW-0378">Hydrolase</keyword>
<sequence>MKKIFICVFSAILVLGLFPFNSQANNENIEVMVESHSAILLDAETGQILYEKNSKEKLPPASITKIATAIYAIEKGNLDDIVTVSENARNADGTRVYLEVGEKVPLKKLIQGLLLNSGNDAGVAIAEHMSGSVSSFAEEFNEYLATEVGVEHTYFMNPHGLFHPEHVTTAEDMAKITAYAMQNETFREIFNTIELKWSGEGWDTTIINHHIMVRDQSYEGITGGKNGFVDESGFTLVTTASRGDLSLIAVTLNAKSSNLAYNDAAALFDYGFNHYETDSIQSNEKFTSSDQTVFITTEKLKYVKKIGETVTKDILSTGELVVKGQENQTIQSFKLEKVKSKEENKQMKSEIVSSPEINEENTNVGKNHLTYIVPFSIVITSIISIFFYFQVRRV</sequence>
<feature type="chain" id="PRO_5023085405" evidence="11">
    <location>
        <begin position="25"/>
        <end position="394"/>
    </location>
</feature>
<dbReference type="Proteomes" id="UP000321363">
    <property type="component" value="Unassembled WGS sequence"/>
</dbReference>
<name>A0A5C6VZY1_9BACI</name>
<dbReference type="SUPFAM" id="SSF56601">
    <property type="entry name" value="beta-lactamase/transpeptidase-like"/>
    <property type="match status" value="1"/>
</dbReference>
<dbReference type="PANTHER" id="PTHR21581">
    <property type="entry name" value="D-ALANYL-D-ALANINE CARBOXYPEPTIDASE"/>
    <property type="match status" value="1"/>
</dbReference>
<comment type="similarity">
    <text evidence="1 9">Belongs to the peptidase S11 family.</text>
</comment>
<reference evidence="13 14" key="1">
    <citation type="journal article" date="2005" name="Int. J. Syst. Evol. Microbiol.">
        <title>Bacillus litoralis sp. nov., isolated from a tidal flat of the Yellow Sea in Korea.</title>
        <authorList>
            <person name="Yoon J.H."/>
            <person name="Oh T.K."/>
        </authorList>
    </citation>
    <scope>NUCLEOTIDE SEQUENCE [LARGE SCALE GENOMIC DNA]</scope>
    <source>
        <strain evidence="13 14">SW-211</strain>
    </source>
</reference>
<keyword evidence="14" id="KW-1185">Reference proteome</keyword>
<accession>A0A5C6VZY1</accession>
<feature type="active site" evidence="7">
    <location>
        <position position="117"/>
    </location>
</feature>
<keyword evidence="13" id="KW-0121">Carboxypeptidase</keyword>
<dbReference type="GO" id="GO:0071555">
    <property type="term" value="P:cell wall organization"/>
    <property type="evidence" value="ECO:0007669"/>
    <property type="project" value="UniProtKB-KW"/>
</dbReference>
<keyword evidence="13" id="KW-0645">Protease</keyword>
<keyword evidence="10" id="KW-1133">Transmembrane helix</keyword>
<evidence type="ECO:0000256" key="2">
    <source>
        <dbReference type="ARBA" id="ARBA00022729"/>
    </source>
</evidence>
<keyword evidence="2 11" id="KW-0732">Signal</keyword>
<keyword evidence="10" id="KW-0472">Membrane</keyword>
<dbReference type="AlphaFoldDB" id="A0A5C6VZY1"/>
<protein>
    <submittedName>
        <fullName evidence="13">D-alanyl-D-alanine carboxypeptidase</fullName>
    </submittedName>
</protein>
<evidence type="ECO:0000256" key="3">
    <source>
        <dbReference type="ARBA" id="ARBA00022801"/>
    </source>
</evidence>
<evidence type="ECO:0000313" key="14">
    <source>
        <dbReference type="Proteomes" id="UP000321363"/>
    </source>
</evidence>
<dbReference type="PANTHER" id="PTHR21581:SF33">
    <property type="entry name" value="D-ALANYL-D-ALANINE CARBOXYPEPTIDASE DACB"/>
    <property type="match status" value="1"/>
</dbReference>
<keyword evidence="5" id="KW-0573">Peptidoglycan synthesis</keyword>
<dbReference type="InterPro" id="IPR001967">
    <property type="entry name" value="Peptidase_S11_N"/>
</dbReference>
<feature type="active site" description="Proton acceptor" evidence="7">
    <location>
        <position position="65"/>
    </location>
</feature>
<feature type="signal peptide" evidence="11">
    <location>
        <begin position="1"/>
        <end position="24"/>
    </location>
</feature>
<dbReference type="InterPro" id="IPR012338">
    <property type="entry name" value="Beta-lactam/transpept-like"/>
</dbReference>